<dbReference type="InterPro" id="IPR036291">
    <property type="entry name" value="NAD(P)-bd_dom_sf"/>
</dbReference>
<dbReference type="AlphaFoldDB" id="A0AA48HA86"/>
<dbReference type="PANTHER" id="PTHR30388">
    <property type="entry name" value="ALDEHYDE OXIDOREDUCTASE MOLYBDENUM COFACTOR ASSEMBLY PROTEIN"/>
    <property type="match status" value="1"/>
</dbReference>
<organism evidence="3 4">
    <name type="scientific">Mesoterricola sediminis</name>
    <dbReference type="NCBI Taxonomy" id="2927980"/>
    <lineage>
        <taxon>Bacteria</taxon>
        <taxon>Pseudomonadati</taxon>
        <taxon>Acidobacteriota</taxon>
        <taxon>Holophagae</taxon>
        <taxon>Holophagales</taxon>
        <taxon>Holophagaceae</taxon>
        <taxon>Mesoterricola</taxon>
    </lineage>
</organism>
<dbReference type="EMBL" id="AP027081">
    <property type="protein sequence ID" value="BDU78763.1"/>
    <property type="molecule type" value="Genomic_DNA"/>
</dbReference>
<name>A0AA48HA86_9BACT</name>
<reference evidence="3" key="1">
    <citation type="journal article" date="2023" name="Int. J. Syst. Evol. Microbiol.">
        <title>Mesoterricola silvestris gen. nov., sp. nov., Mesoterricola sediminis sp. nov., Geothrix oryzae sp. nov., Geothrix edaphica sp. nov., Geothrix rubra sp. nov., and Geothrix limicola sp. nov., six novel members of Acidobacteriota isolated from soils.</title>
        <authorList>
            <person name="Itoh H."/>
            <person name="Sugisawa Y."/>
            <person name="Mise K."/>
            <person name="Xu Z."/>
            <person name="Kuniyasu M."/>
            <person name="Ushijima N."/>
            <person name="Kawano K."/>
            <person name="Kobayashi E."/>
            <person name="Shiratori Y."/>
            <person name="Masuda Y."/>
            <person name="Senoo K."/>
        </authorList>
    </citation>
    <scope>NUCLEOTIDE SEQUENCE</scope>
    <source>
        <strain evidence="3">W786</strain>
    </source>
</reference>
<feature type="domain" description="XdhC Rossmann" evidence="2">
    <location>
        <begin position="180"/>
        <end position="322"/>
    </location>
</feature>
<protein>
    <recommendedName>
        <fullName evidence="5">Xanthine dehydrogenase accessory factor</fullName>
    </recommendedName>
</protein>
<keyword evidence="4" id="KW-1185">Reference proteome</keyword>
<gene>
    <name evidence="3" type="ORF">METESE_37210</name>
</gene>
<dbReference type="InterPro" id="IPR027051">
    <property type="entry name" value="XdhC_Rossmann_dom"/>
</dbReference>
<dbReference type="Pfam" id="PF13478">
    <property type="entry name" value="XdhC_C"/>
    <property type="match status" value="1"/>
</dbReference>
<dbReference type="RefSeq" id="WP_243333420.1">
    <property type="nucleotide sequence ID" value="NZ_AP027081.1"/>
</dbReference>
<proteinExistence type="predicted"/>
<dbReference type="InterPro" id="IPR003777">
    <property type="entry name" value="XdhC_CoxI"/>
</dbReference>
<evidence type="ECO:0008006" key="5">
    <source>
        <dbReference type="Google" id="ProtNLM"/>
    </source>
</evidence>
<dbReference type="KEGG" id="msea:METESE_37210"/>
<evidence type="ECO:0000313" key="4">
    <source>
        <dbReference type="Proteomes" id="UP001228113"/>
    </source>
</evidence>
<dbReference type="PANTHER" id="PTHR30388:SF6">
    <property type="entry name" value="XANTHINE DEHYDROGENASE SUBUNIT A-RELATED"/>
    <property type="match status" value="1"/>
</dbReference>
<evidence type="ECO:0000313" key="3">
    <source>
        <dbReference type="EMBL" id="BDU78763.1"/>
    </source>
</evidence>
<dbReference type="InterPro" id="IPR052698">
    <property type="entry name" value="MoCofactor_Util/Proc"/>
</dbReference>
<accession>A0AA48HA86</accession>
<dbReference type="Pfam" id="PF02625">
    <property type="entry name" value="XdhC_CoxI"/>
    <property type="match status" value="1"/>
</dbReference>
<sequence>MSQELVRILAEGGPGRSLSTVVRVQGSAPRHAGSMMIAGPGGLVAGSVGGGRGEARVLAEAAAAAAEGRPRLVEIDMQGQDAQGPDMVCGGTSRILVQPASDPAPFAAALDRLARGERALLATRIGAGTTHVMAADGTWIHGGDPGADPDLAQRALECGHPAADAGGDLHLLPLLPREKLLILGAGHVGRALAALAPGLCFDVTLGDDRSAFLEADRLPPGVAAAHGTFTEIVEAFPFDASTYAVVVSRGHLSDLECVRALLKRPWRYAGFMGSVRKVRLVLDQALADGLDPARIAALCAPIGLDIEAETPEELAVAIAGELIAVRRRAPALEPIQAARRARRGKP</sequence>
<dbReference type="SUPFAM" id="SSF51735">
    <property type="entry name" value="NAD(P)-binding Rossmann-fold domains"/>
    <property type="match status" value="1"/>
</dbReference>
<feature type="domain" description="XdhC- CoxI" evidence="1">
    <location>
        <begin position="18"/>
        <end position="76"/>
    </location>
</feature>
<evidence type="ECO:0000259" key="1">
    <source>
        <dbReference type="Pfam" id="PF02625"/>
    </source>
</evidence>
<dbReference type="Gene3D" id="3.40.50.720">
    <property type="entry name" value="NAD(P)-binding Rossmann-like Domain"/>
    <property type="match status" value="1"/>
</dbReference>
<dbReference type="Proteomes" id="UP001228113">
    <property type="component" value="Chromosome"/>
</dbReference>
<evidence type="ECO:0000259" key="2">
    <source>
        <dbReference type="Pfam" id="PF13478"/>
    </source>
</evidence>